<reference evidence="1" key="1">
    <citation type="submission" date="2022-07" db="EMBL/GenBank/DDBJ databases">
        <title>Phylogenomic reconstructions and comparative analyses of Kickxellomycotina fungi.</title>
        <authorList>
            <person name="Reynolds N.K."/>
            <person name="Stajich J.E."/>
            <person name="Barry K."/>
            <person name="Grigoriev I.V."/>
            <person name="Crous P."/>
            <person name="Smith M.E."/>
        </authorList>
    </citation>
    <scope>NUCLEOTIDE SEQUENCE</scope>
    <source>
        <strain evidence="1">CBS 190363</strain>
    </source>
</reference>
<name>A0ACC1M887_9FUNG</name>
<sequence length="339" mass="36988">MVRHSKNNTASGVFTYAERQMVDYGTKSKRLGSDSKRAFDACYLCLNTARTPMVCNSGHISCKECAMQSILEQKQSIERAGREYAEFVKQEASELAQKQKGRDDEEVQRYVERQVGLSSKRTEESGALSNKRSVNEDEEGRRVVESSGGKKPKLLEFRDGKVEEEEKGKGKRREVFAVAKAREESDGAVVVAAEEKQPKLSSFWIPSLAPTAKRTVKDPKALSVQCQASSPAHALKLKHLVEVRFRISAKGEKLCPSCDKPLLNSTKICVLARCGHAVCQRCVDNFVMTAAAGKSGACVVCQKKVSGAADVILIESEGTGFTGGGGRMVATHYDSALQA</sequence>
<gene>
    <name evidence="1" type="ORF">IWW38_000714</name>
</gene>
<keyword evidence="2" id="KW-1185">Reference proteome</keyword>
<protein>
    <submittedName>
        <fullName evidence="1">Uncharacterized protein</fullName>
    </submittedName>
</protein>
<dbReference type="Proteomes" id="UP001139981">
    <property type="component" value="Unassembled WGS sequence"/>
</dbReference>
<proteinExistence type="predicted"/>
<comment type="caution">
    <text evidence="1">The sequence shown here is derived from an EMBL/GenBank/DDBJ whole genome shotgun (WGS) entry which is preliminary data.</text>
</comment>
<dbReference type="EMBL" id="JANBVB010000013">
    <property type="protein sequence ID" value="KAJ2900006.1"/>
    <property type="molecule type" value="Genomic_DNA"/>
</dbReference>
<evidence type="ECO:0000313" key="2">
    <source>
        <dbReference type="Proteomes" id="UP001139981"/>
    </source>
</evidence>
<accession>A0ACC1M887</accession>
<evidence type="ECO:0000313" key="1">
    <source>
        <dbReference type="EMBL" id="KAJ2900006.1"/>
    </source>
</evidence>
<organism evidence="1 2">
    <name type="scientific">Coemansia aciculifera</name>
    <dbReference type="NCBI Taxonomy" id="417176"/>
    <lineage>
        <taxon>Eukaryota</taxon>
        <taxon>Fungi</taxon>
        <taxon>Fungi incertae sedis</taxon>
        <taxon>Zoopagomycota</taxon>
        <taxon>Kickxellomycotina</taxon>
        <taxon>Kickxellomycetes</taxon>
        <taxon>Kickxellales</taxon>
        <taxon>Kickxellaceae</taxon>
        <taxon>Coemansia</taxon>
    </lineage>
</organism>